<feature type="transmembrane region" description="Helical" evidence="10">
    <location>
        <begin position="271"/>
        <end position="289"/>
    </location>
</feature>
<keyword evidence="9 10" id="KW-0472">Membrane</keyword>
<evidence type="ECO:0000256" key="5">
    <source>
        <dbReference type="ARBA" id="ARBA00022692"/>
    </source>
</evidence>
<dbReference type="AlphaFoldDB" id="A0A242AA39"/>
<dbReference type="RefSeq" id="WP_179190053.1">
    <property type="nucleotide sequence ID" value="NZ_NGKU01000001.1"/>
</dbReference>
<sequence length="456" mass="50654">MKKRDRLKKKLAHQHFLIPQIVSLVFLLLILAGTGLLMLPTVTKSGAGTNFLDALFTATSAICVTGLSTLTVADHYNIWGQGILLILIEIGGIGFMSIPVFFYILARKRVHLSTRMILRESLNLDRMSGEIHLAWYIIRIAFLIQVSGAVLLAFAFVPRFGWRQGLWYSVFHAISAFCNAGFDLFGNSMVGFQNEPFVLGVISFLIIAGGLGFLVWFDLLHRASKKRSLHSRLAWITMIVLIVLGTVGFFLTEKNSQLITGDSVIERFFQYLFLAVTPRTAGFFSIDYGQMSQASLMLTMMLMYIGGTSGSTAGGLKTTTFAVLIIKVRSLLKGRSQAEIFGRTIKESAVSRAFTLFFLTLSLCFISIFLLSITENMPQNPTFGLQYIAFEVFSAFGTVGLTMGLTPYLSVFGKLLIILLMFIGRVGIMTVAFSLMKKANQREVGYKFPEERVMIG</sequence>
<feature type="transmembrane region" description="Helical" evidence="10">
    <location>
        <begin position="232"/>
        <end position="251"/>
    </location>
</feature>
<evidence type="ECO:0008006" key="13">
    <source>
        <dbReference type="Google" id="ProtNLM"/>
    </source>
</evidence>
<comment type="subcellular location">
    <subcellularLocation>
        <location evidence="1">Cell membrane</location>
        <topology evidence="1">Multi-pass membrane protein</topology>
    </subcellularLocation>
</comment>
<keyword evidence="6" id="KW-0630">Potassium</keyword>
<evidence type="ECO:0000256" key="2">
    <source>
        <dbReference type="ARBA" id="ARBA00022448"/>
    </source>
</evidence>
<dbReference type="GO" id="GO:0005886">
    <property type="term" value="C:plasma membrane"/>
    <property type="evidence" value="ECO:0007669"/>
    <property type="project" value="UniProtKB-SubCell"/>
</dbReference>
<dbReference type="EMBL" id="NGKU01000001">
    <property type="protein sequence ID" value="OTN77812.1"/>
    <property type="molecule type" value="Genomic_DNA"/>
</dbReference>
<keyword evidence="3" id="KW-1003">Cell membrane</keyword>
<evidence type="ECO:0000256" key="9">
    <source>
        <dbReference type="ARBA" id="ARBA00023136"/>
    </source>
</evidence>
<dbReference type="Pfam" id="PF02386">
    <property type="entry name" value="TrkH"/>
    <property type="match status" value="1"/>
</dbReference>
<feature type="transmembrane region" description="Helical" evidence="10">
    <location>
        <begin position="301"/>
        <end position="326"/>
    </location>
</feature>
<dbReference type="STRING" id="1834191.A5886_002913"/>
<evidence type="ECO:0000256" key="4">
    <source>
        <dbReference type="ARBA" id="ARBA00022538"/>
    </source>
</evidence>
<comment type="caution">
    <text evidence="11">The sequence shown here is derived from an EMBL/GenBank/DDBJ whole genome shotgun (WGS) entry which is preliminary data.</text>
</comment>
<organism evidence="11 12">
    <name type="scientific">Candidatus Enterococcus testudinis</name>
    <dbReference type="NCBI Taxonomy" id="1834191"/>
    <lineage>
        <taxon>Bacteria</taxon>
        <taxon>Bacillati</taxon>
        <taxon>Bacillota</taxon>
        <taxon>Bacilli</taxon>
        <taxon>Lactobacillales</taxon>
        <taxon>Enterococcaceae</taxon>
        <taxon>Enterococcus</taxon>
    </lineage>
</organism>
<evidence type="ECO:0000313" key="12">
    <source>
        <dbReference type="Proteomes" id="UP000195043"/>
    </source>
</evidence>
<dbReference type="InterPro" id="IPR004772">
    <property type="entry name" value="TrkH"/>
</dbReference>
<keyword evidence="4" id="KW-0633">Potassium transport</keyword>
<accession>A0A242AA39</accession>
<dbReference type="PANTHER" id="PTHR32024">
    <property type="entry name" value="TRK SYSTEM POTASSIUM UPTAKE PROTEIN TRKG-RELATED"/>
    <property type="match status" value="1"/>
</dbReference>
<evidence type="ECO:0000313" key="11">
    <source>
        <dbReference type="EMBL" id="OTN77812.1"/>
    </source>
</evidence>
<feature type="transmembrane region" description="Helical" evidence="10">
    <location>
        <begin position="197"/>
        <end position="220"/>
    </location>
</feature>
<keyword evidence="8" id="KW-0406">Ion transport</keyword>
<feature type="transmembrane region" description="Helical" evidence="10">
    <location>
        <begin position="353"/>
        <end position="373"/>
    </location>
</feature>
<feature type="transmembrane region" description="Helical" evidence="10">
    <location>
        <begin position="415"/>
        <end position="436"/>
    </location>
</feature>
<feature type="transmembrane region" description="Helical" evidence="10">
    <location>
        <begin position="385"/>
        <end position="409"/>
    </location>
</feature>
<evidence type="ECO:0000256" key="1">
    <source>
        <dbReference type="ARBA" id="ARBA00004651"/>
    </source>
</evidence>
<proteinExistence type="predicted"/>
<evidence type="ECO:0000256" key="7">
    <source>
        <dbReference type="ARBA" id="ARBA00022989"/>
    </source>
</evidence>
<feature type="transmembrane region" description="Helical" evidence="10">
    <location>
        <begin position="133"/>
        <end position="154"/>
    </location>
</feature>
<feature type="transmembrane region" description="Helical" evidence="10">
    <location>
        <begin position="84"/>
        <end position="106"/>
    </location>
</feature>
<feature type="transmembrane region" description="Helical" evidence="10">
    <location>
        <begin position="21"/>
        <end position="39"/>
    </location>
</feature>
<dbReference type="Proteomes" id="UP000195043">
    <property type="component" value="Unassembled WGS sequence"/>
</dbReference>
<dbReference type="NCBIfam" id="TIGR00933">
    <property type="entry name" value="2a38"/>
    <property type="match status" value="1"/>
</dbReference>
<evidence type="ECO:0000256" key="10">
    <source>
        <dbReference type="SAM" id="Phobius"/>
    </source>
</evidence>
<keyword evidence="12" id="KW-1185">Reference proteome</keyword>
<evidence type="ECO:0000256" key="8">
    <source>
        <dbReference type="ARBA" id="ARBA00023065"/>
    </source>
</evidence>
<dbReference type="InterPro" id="IPR003445">
    <property type="entry name" value="Cat_transpt"/>
</dbReference>
<dbReference type="PANTHER" id="PTHR32024:SF1">
    <property type="entry name" value="KTR SYSTEM POTASSIUM UPTAKE PROTEIN B"/>
    <property type="match status" value="1"/>
</dbReference>
<name>A0A242AA39_9ENTE</name>
<keyword evidence="5 10" id="KW-0812">Transmembrane</keyword>
<keyword evidence="7 10" id="KW-1133">Transmembrane helix</keyword>
<evidence type="ECO:0000256" key="6">
    <source>
        <dbReference type="ARBA" id="ARBA00022958"/>
    </source>
</evidence>
<reference evidence="11 12" key="1">
    <citation type="submission" date="2017-05" db="EMBL/GenBank/DDBJ databases">
        <title>The Genome Sequence of Enterococcus sp. 8G7_MSG3316.</title>
        <authorList>
            <consortium name="The Broad Institute Genomics Platform"/>
            <consortium name="The Broad Institute Genomic Center for Infectious Diseases"/>
            <person name="Earl A."/>
            <person name="Manson A."/>
            <person name="Schwartman J."/>
            <person name="Gilmore M."/>
            <person name="Abouelleil A."/>
            <person name="Cao P."/>
            <person name="Chapman S."/>
            <person name="Cusick C."/>
            <person name="Shea T."/>
            <person name="Young S."/>
            <person name="Neafsey D."/>
            <person name="Nusbaum C."/>
            <person name="Birren B."/>
        </authorList>
    </citation>
    <scope>NUCLEOTIDE SEQUENCE [LARGE SCALE GENOMIC DNA]</scope>
    <source>
        <strain evidence="11 12">8G7_MSG3316</strain>
    </source>
</reference>
<keyword evidence="2" id="KW-0813">Transport</keyword>
<dbReference type="GO" id="GO:0015379">
    <property type="term" value="F:potassium:chloride symporter activity"/>
    <property type="evidence" value="ECO:0007669"/>
    <property type="project" value="InterPro"/>
</dbReference>
<protein>
    <recommendedName>
        <fullName evidence="13">Trk system potassium uptake protein TrkH</fullName>
    </recommendedName>
</protein>
<gene>
    <name evidence="11" type="ORF">A5886_002913</name>
</gene>
<evidence type="ECO:0000256" key="3">
    <source>
        <dbReference type="ARBA" id="ARBA00022475"/>
    </source>
</evidence>